<dbReference type="HOGENOM" id="CLU_3068402_0_0_1"/>
<reference evidence="3" key="1">
    <citation type="journal article" date="2011" name="PLoS Genet.">
        <title>Genomic analysis of the necrotrophic fungal pathogens Sclerotinia sclerotiorum and Botrytis cinerea.</title>
        <authorList>
            <person name="Amselem J."/>
            <person name="Cuomo C.A."/>
            <person name="van Kan J.A."/>
            <person name="Viaud M."/>
            <person name="Benito E.P."/>
            <person name="Couloux A."/>
            <person name="Coutinho P.M."/>
            <person name="de Vries R.P."/>
            <person name="Dyer P.S."/>
            <person name="Fillinger S."/>
            <person name="Fournier E."/>
            <person name="Gout L."/>
            <person name="Hahn M."/>
            <person name="Kohn L."/>
            <person name="Lapalu N."/>
            <person name="Plummer K.M."/>
            <person name="Pradier J.M."/>
            <person name="Quevillon E."/>
            <person name="Sharon A."/>
            <person name="Simon A."/>
            <person name="ten Have A."/>
            <person name="Tudzynski B."/>
            <person name="Tudzynski P."/>
            <person name="Wincker P."/>
            <person name="Andrew M."/>
            <person name="Anthouard V."/>
            <person name="Beever R.E."/>
            <person name="Beffa R."/>
            <person name="Benoit I."/>
            <person name="Bouzid O."/>
            <person name="Brault B."/>
            <person name="Chen Z."/>
            <person name="Choquer M."/>
            <person name="Collemare J."/>
            <person name="Cotton P."/>
            <person name="Danchin E.G."/>
            <person name="Da Silva C."/>
            <person name="Gautier A."/>
            <person name="Giraud C."/>
            <person name="Giraud T."/>
            <person name="Gonzalez C."/>
            <person name="Grossetete S."/>
            <person name="Guldener U."/>
            <person name="Henrissat B."/>
            <person name="Howlett B.J."/>
            <person name="Kodira C."/>
            <person name="Kretschmer M."/>
            <person name="Lappartient A."/>
            <person name="Leroch M."/>
            <person name="Levis C."/>
            <person name="Mauceli E."/>
            <person name="Neuveglise C."/>
            <person name="Oeser B."/>
            <person name="Pearson M."/>
            <person name="Poulain J."/>
            <person name="Poussereau N."/>
            <person name="Quesneville H."/>
            <person name="Rascle C."/>
            <person name="Schumacher J."/>
            <person name="Segurens B."/>
            <person name="Sexton A."/>
            <person name="Silva E."/>
            <person name="Sirven C."/>
            <person name="Soanes D.M."/>
            <person name="Talbot N.J."/>
            <person name="Templeton M."/>
            <person name="Yandava C."/>
            <person name="Yarden O."/>
            <person name="Zeng Q."/>
            <person name="Rollins J.A."/>
            <person name="Lebrun M.H."/>
            <person name="Dickman M."/>
        </authorList>
    </citation>
    <scope>NUCLEOTIDE SEQUENCE [LARGE SCALE GENOMIC DNA]</scope>
    <source>
        <strain evidence="3">T4</strain>
    </source>
</reference>
<name>G2YAJ9_BOTF4</name>
<dbReference type="Proteomes" id="UP000008177">
    <property type="component" value="Unplaced contigs"/>
</dbReference>
<accession>G2YAJ9</accession>
<dbReference type="EMBL" id="FQ790304">
    <property type="protein sequence ID" value="CCD34240.1"/>
    <property type="molecule type" value="Genomic_DNA"/>
</dbReference>
<evidence type="ECO:0000256" key="1">
    <source>
        <dbReference type="SAM" id="MobiDB-lite"/>
    </source>
</evidence>
<feature type="region of interest" description="Disordered" evidence="1">
    <location>
        <begin position="1"/>
        <end position="53"/>
    </location>
</feature>
<dbReference type="InParanoid" id="G2YAJ9"/>
<dbReference type="AlphaFoldDB" id="G2YAJ9"/>
<sequence>MSLPHIPAEDTENLDLNSHGKLRVPTARNPNQKSITQHRDLLPNYSLSQPKLS</sequence>
<evidence type="ECO:0000313" key="2">
    <source>
        <dbReference type="EMBL" id="CCD34240.1"/>
    </source>
</evidence>
<proteinExistence type="predicted"/>
<gene>
    <name evidence="2" type="ORF">BofuT4_uP104560.1</name>
</gene>
<organism evidence="2 3">
    <name type="scientific">Botryotinia fuckeliana (strain T4)</name>
    <name type="common">Noble rot fungus</name>
    <name type="synonym">Botrytis cinerea</name>
    <dbReference type="NCBI Taxonomy" id="999810"/>
    <lineage>
        <taxon>Eukaryota</taxon>
        <taxon>Fungi</taxon>
        <taxon>Dikarya</taxon>
        <taxon>Ascomycota</taxon>
        <taxon>Pezizomycotina</taxon>
        <taxon>Leotiomycetes</taxon>
        <taxon>Helotiales</taxon>
        <taxon>Sclerotiniaceae</taxon>
        <taxon>Botrytis</taxon>
    </lineage>
</organism>
<protein>
    <submittedName>
        <fullName evidence="2">Uncharacterized protein</fullName>
    </submittedName>
</protein>
<evidence type="ECO:0000313" key="3">
    <source>
        <dbReference type="Proteomes" id="UP000008177"/>
    </source>
</evidence>